<feature type="transmembrane region" description="Helical" evidence="7">
    <location>
        <begin position="331"/>
        <end position="357"/>
    </location>
</feature>
<evidence type="ECO:0000256" key="6">
    <source>
        <dbReference type="SAM" id="MobiDB-lite"/>
    </source>
</evidence>
<organism evidence="8 9">
    <name type="scientific">Nakamurella panacisegetis</name>
    <dbReference type="NCBI Taxonomy" id="1090615"/>
    <lineage>
        <taxon>Bacteria</taxon>
        <taxon>Bacillati</taxon>
        <taxon>Actinomycetota</taxon>
        <taxon>Actinomycetes</taxon>
        <taxon>Nakamurellales</taxon>
        <taxon>Nakamurellaceae</taxon>
        <taxon>Nakamurella</taxon>
    </lineage>
</organism>
<evidence type="ECO:0000256" key="4">
    <source>
        <dbReference type="ARBA" id="ARBA00022989"/>
    </source>
</evidence>
<dbReference type="GO" id="GO:0005384">
    <property type="term" value="F:manganese ion transmembrane transporter activity"/>
    <property type="evidence" value="ECO:0007669"/>
    <property type="project" value="TreeGrafter"/>
</dbReference>
<feature type="transmembrane region" description="Helical" evidence="7">
    <location>
        <begin position="158"/>
        <end position="176"/>
    </location>
</feature>
<feature type="region of interest" description="Disordered" evidence="6">
    <location>
        <begin position="1"/>
        <end position="31"/>
    </location>
</feature>
<evidence type="ECO:0000256" key="3">
    <source>
        <dbReference type="ARBA" id="ARBA00022692"/>
    </source>
</evidence>
<dbReference type="GO" id="GO:0005886">
    <property type="term" value="C:plasma membrane"/>
    <property type="evidence" value="ECO:0007669"/>
    <property type="project" value="TreeGrafter"/>
</dbReference>
<protein>
    <submittedName>
        <fullName evidence="8">NRAMP (Natural resistance-associated macrophage protein) metal ion transporters</fullName>
    </submittedName>
</protein>
<dbReference type="EMBL" id="LT629710">
    <property type="protein sequence ID" value="SDP29072.1"/>
    <property type="molecule type" value="Genomic_DNA"/>
</dbReference>
<evidence type="ECO:0000256" key="5">
    <source>
        <dbReference type="ARBA" id="ARBA00023136"/>
    </source>
</evidence>
<feature type="transmembrane region" description="Helical" evidence="7">
    <location>
        <begin position="404"/>
        <end position="426"/>
    </location>
</feature>
<proteinExistence type="predicted"/>
<dbReference type="Pfam" id="PF01566">
    <property type="entry name" value="Nramp"/>
    <property type="match status" value="1"/>
</dbReference>
<dbReference type="Proteomes" id="UP000198741">
    <property type="component" value="Chromosome I"/>
</dbReference>
<gene>
    <name evidence="8" type="ORF">SAMN04515671_3581</name>
</gene>
<dbReference type="AlphaFoldDB" id="A0A1H0RHN3"/>
<comment type="subcellular location">
    <subcellularLocation>
        <location evidence="1">Membrane</location>
        <topology evidence="1">Multi-pass membrane protein</topology>
    </subcellularLocation>
</comment>
<keyword evidence="3 7" id="KW-0812">Transmembrane</keyword>
<dbReference type="InterPro" id="IPR001046">
    <property type="entry name" value="NRAMP_fam"/>
</dbReference>
<feature type="transmembrane region" description="Helical" evidence="7">
    <location>
        <begin position="183"/>
        <end position="203"/>
    </location>
</feature>
<keyword evidence="9" id="KW-1185">Reference proteome</keyword>
<feature type="transmembrane region" description="Helical" evidence="7">
    <location>
        <begin position="282"/>
        <end position="306"/>
    </location>
</feature>
<evidence type="ECO:0000256" key="2">
    <source>
        <dbReference type="ARBA" id="ARBA00022448"/>
    </source>
</evidence>
<feature type="transmembrane region" description="Helical" evidence="7">
    <location>
        <begin position="223"/>
        <end position="243"/>
    </location>
</feature>
<dbReference type="GO" id="GO:0015086">
    <property type="term" value="F:cadmium ion transmembrane transporter activity"/>
    <property type="evidence" value="ECO:0007669"/>
    <property type="project" value="TreeGrafter"/>
</dbReference>
<dbReference type="PANTHER" id="PTHR11706:SF33">
    <property type="entry name" value="NATURAL RESISTANCE-ASSOCIATED MACROPHAGE PROTEIN 2"/>
    <property type="match status" value="1"/>
</dbReference>
<keyword evidence="4 7" id="KW-1133">Transmembrane helix</keyword>
<evidence type="ECO:0000313" key="8">
    <source>
        <dbReference type="EMBL" id="SDP29072.1"/>
    </source>
</evidence>
<feature type="transmembrane region" description="Helical" evidence="7">
    <location>
        <begin position="122"/>
        <end position="146"/>
    </location>
</feature>
<dbReference type="OrthoDB" id="9787548at2"/>
<sequence>MPDAADSSAELVPAAAGKGDAEGSQLRSEVDLTQGPHRTGWRYYLRAIGPGLVTGASDDDPSGVATYSQAGAAQGYGMLWVSLVTFPLMAAVQEICDRTALATGKSLGELVVIRWRSRPARIFFGALLIGLLAANALNIAADLVAVGSGMTLLHAGPTWLWALVAGVATTALVMFGSFARIALVFKVLCAALLVYFVVAILVHPPAGQVLRGTFVPQMQLNPTYLTLLVAVLGTTISPYLFFWQSAHRLEDMRDEPEQGRRAVPLAERDSSKSRRKLRASRLDVIAGMAFNNLVMFAIIVSTSATLHAHGTTNLNSAADAAKALEPLAGRWAGALFALGFIGSGMLAIPVLAGAGAAGMAGLLGRRFGFSRSVRQAPVFYGLVAVGTLGGTALTLAHVDPVQLLVISAYINGVAAAPFLLLVMLISSSRTIMGPHRNGRIATTLGWATMVPMTTAAITSFIVGG</sequence>
<dbReference type="GO" id="GO:0034755">
    <property type="term" value="P:iron ion transmembrane transport"/>
    <property type="evidence" value="ECO:0007669"/>
    <property type="project" value="TreeGrafter"/>
</dbReference>
<evidence type="ECO:0000313" key="9">
    <source>
        <dbReference type="Proteomes" id="UP000198741"/>
    </source>
</evidence>
<keyword evidence="2" id="KW-0813">Transport</keyword>
<feature type="transmembrane region" description="Helical" evidence="7">
    <location>
        <begin position="438"/>
        <end position="462"/>
    </location>
</feature>
<keyword evidence="5 7" id="KW-0472">Membrane</keyword>
<dbReference type="PANTHER" id="PTHR11706">
    <property type="entry name" value="SOLUTE CARRIER PROTEIN FAMILY 11 MEMBER"/>
    <property type="match status" value="1"/>
</dbReference>
<evidence type="ECO:0000256" key="7">
    <source>
        <dbReference type="SAM" id="Phobius"/>
    </source>
</evidence>
<reference evidence="8 9" key="1">
    <citation type="submission" date="2016-10" db="EMBL/GenBank/DDBJ databases">
        <authorList>
            <person name="de Groot N.N."/>
        </authorList>
    </citation>
    <scope>NUCLEOTIDE SEQUENCE [LARGE SCALE GENOMIC DNA]</scope>
    <source>
        <strain evidence="9">P4-7,KCTC 19426,CECT 7604</strain>
    </source>
</reference>
<feature type="transmembrane region" description="Helical" evidence="7">
    <location>
        <begin position="378"/>
        <end position="398"/>
    </location>
</feature>
<accession>A0A1H0RHN3</accession>
<name>A0A1H0RHN3_9ACTN</name>
<evidence type="ECO:0000256" key="1">
    <source>
        <dbReference type="ARBA" id="ARBA00004141"/>
    </source>
</evidence>
<dbReference type="NCBIfam" id="NF037982">
    <property type="entry name" value="Nramp_1"/>
    <property type="match status" value="1"/>
</dbReference>
<dbReference type="STRING" id="1090615.SAMN04515671_3581"/>
<dbReference type="RefSeq" id="WP_157695499.1">
    <property type="nucleotide sequence ID" value="NZ_LT629710.1"/>
</dbReference>